<gene>
    <name evidence="9" type="ORF">BKK50_06235</name>
</gene>
<feature type="transmembrane region" description="Helical" evidence="8">
    <location>
        <begin position="81"/>
        <end position="103"/>
    </location>
</feature>
<dbReference type="STRING" id="1908260.BKK50_06235"/>
<dbReference type="InterPro" id="IPR003689">
    <property type="entry name" value="ZIP"/>
</dbReference>
<keyword evidence="3" id="KW-1003">Cell membrane</keyword>
<keyword evidence="5" id="KW-0862">Zinc</keyword>
<sequence>MTTVFHSFLMLNPVLQALIAGLFTWFCTIFGSAFVFFFKQVNQKLLDSMMGFAAGVMIAASFWSLLEPSFEFSKQNQSEWYWLPTLIGFLIGGLFLRGVDYLVPHLHLSKPIEEAEGMQPRRRLSKSMLLFLAITIHNIPEGLAIGVAFGAVATLGENADSFPLTLSAVGLAIGMGLQNVPEGSALSMPLRAEGHSRVKAFTYGAFSAIVEPIGAVIGALFVISMTSILPYALAFAAGAMIFVVVEELIPESQSNGNTDIATLSLMLGFSLMMILDVALG</sequence>
<dbReference type="AlphaFoldDB" id="A0A1V3IMB6"/>
<name>A0A1V3IMB6_9PAST</name>
<evidence type="ECO:0000256" key="5">
    <source>
        <dbReference type="ARBA" id="ARBA00022833"/>
    </source>
</evidence>
<dbReference type="EMBL" id="MLHJ01000053">
    <property type="protein sequence ID" value="OOF42716.1"/>
    <property type="molecule type" value="Genomic_DNA"/>
</dbReference>
<evidence type="ECO:0000256" key="4">
    <source>
        <dbReference type="ARBA" id="ARBA00022692"/>
    </source>
</evidence>
<feature type="transmembrane region" description="Helical" evidence="8">
    <location>
        <begin position="45"/>
        <end position="66"/>
    </location>
</feature>
<comment type="similarity">
    <text evidence="2">Belongs to the ZIP transporter (TC 2.A.5) family.</text>
</comment>
<organism evidence="9 10">
    <name type="scientific">Rodentibacter rarus</name>
    <dbReference type="NCBI Taxonomy" id="1908260"/>
    <lineage>
        <taxon>Bacteria</taxon>
        <taxon>Pseudomonadati</taxon>
        <taxon>Pseudomonadota</taxon>
        <taxon>Gammaproteobacteria</taxon>
        <taxon>Pasteurellales</taxon>
        <taxon>Pasteurellaceae</taxon>
        <taxon>Rodentibacter</taxon>
    </lineage>
</organism>
<dbReference type="PANTHER" id="PTHR11040:SF211">
    <property type="entry name" value="ZINC TRANSPORTER ZIP11"/>
    <property type="match status" value="1"/>
</dbReference>
<dbReference type="GO" id="GO:0005886">
    <property type="term" value="C:plasma membrane"/>
    <property type="evidence" value="ECO:0007669"/>
    <property type="project" value="UniProtKB-SubCell"/>
</dbReference>
<evidence type="ECO:0000256" key="7">
    <source>
        <dbReference type="ARBA" id="ARBA00023136"/>
    </source>
</evidence>
<protein>
    <submittedName>
        <fullName evidence="9">ZIP family metal transporter</fullName>
    </submittedName>
</protein>
<feature type="transmembrane region" description="Helical" evidence="8">
    <location>
        <begin position="128"/>
        <end position="155"/>
    </location>
</feature>
<keyword evidence="10" id="KW-1185">Reference proteome</keyword>
<evidence type="ECO:0000256" key="6">
    <source>
        <dbReference type="ARBA" id="ARBA00022989"/>
    </source>
</evidence>
<proteinExistence type="inferred from homology"/>
<feature type="transmembrane region" description="Helical" evidence="8">
    <location>
        <begin position="260"/>
        <end position="279"/>
    </location>
</feature>
<reference evidence="9 10" key="1">
    <citation type="submission" date="2016-10" db="EMBL/GenBank/DDBJ databases">
        <title>Rodentibacter gen. nov. and new species.</title>
        <authorList>
            <person name="Christensen H."/>
        </authorList>
    </citation>
    <scope>NUCLEOTIDE SEQUENCE [LARGE SCALE GENOMIC DNA]</scope>
    <source>
        <strain evidence="9 10">CCUG17206</strain>
    </source>
</reference>
<dbReference type="Proteomes" id="UP000189433">
    <property type="component" value="Unassembled WGS sequence"/>
</dbReference>
<dbReference type="GO" id="GO:0005385">
    <property type="term" value="F:zinc ion transmembrane transporter activity"/>
    <property type="evidence" value="ECO:0007669"/>
    <property type="project" value="TreeGrafter"/>
</dbReference>
<evidence type="ECO:0000256" key="1">
    <source>
        <dbReference type="ARBA" id="ARBA00004651"/>
    </source>
</evidence>
<keyword evidence="6 8" id="KW-1133">Transmembrane helix</keyword>
<dbReference type="Pfam" id="PF02535">
    <property type="entry name" value="Zip"/>
    <property type="match status" value="1"/>
</dbReference>
<evidence type="ECO:0000256" key="3">
    <source>
        <dbReference type="ARBA" id="ARBA00022475"/>
    </source>
</evidence>
<evidence type="ECO:0000256" key="8">
    <source>
        <dbReference type="SAM" id="Phobius"/>
    </source>
</evidence>
<dbReference type="OrthoDB" id="9787346at2"/>
<dbReference type="RefSeq" id="WP_077416439.1">
    <property type="nucleotide sequence ID" value="NZ_MLHJ01000053.1"/>
</dbReference>
<comment type="caution">
    <text evidence="9">The sequence shown here is derived from an EMBL/GenBank/DDBJ whole genome shotgun (WGS) entry which is preliminary data.</text>
</comment>
<dbReference type="PANTHER" id="PTHR11040">
    <property type="entry name" value="ZINC/IRON TRANSPORTER"/>
    <property type="match status" value="1"/>
</dbReference>
<comment type="subcellular location">
    <subcellularLocation>
        <location evidence="1">Cell membrane</location>
        <topology evidence="1">Multi-pass membrane protein</topology>
    </subcellularLocation>
</comment>
<evidence type="ECO:0000313" key="9">
    <source>
        <dbReference type="EMBL" id="OOF42716.1"/>
    </source>
</evidence>
<accession>A0A1V3IMB6</accession>
<evidence type="ECO:0000256" key="2">
    <source>
        <dbReference type="ARBA" id="ARBA00006939"/>
    </source>
</evidence>
<evidence type="ECO:0000313" key="10">
    <source>
        <dbReference type="Proteomes" id="UP000189433"/>
    </source>
</evidence>
<feature type="transmembrane region" description="Helical" evidence="8">
    <location>
        <begin position="14"/>
        <end position="38"/>
    </location>
</feature>
<feature type="transmembrane region" description="Helical" evidence="8">
    <location>
        <begin position="228"/>
        <end position="248"/>
    </location>
</feature>
<keyword evidence="4 8" id="KW-0812">Transmembrane</keyword>
<keyword evidence="7 8" id="KW-0472">Membrane</keyword>
<feature type="transmembrane region" description="Helical" evidence="8">
    <location>
        <begin position="200"/>
        <end position="222"/>
    </location>
</feature>